<dbReference type="CDD" id="cd05121">
    <property type="entry name" value="ABC1_ADCK3-like"/>
    <property type="match status" value="1"/>
</dbReference>
<feature type="domain" description="ABC1 atypical kinase-like" evidence="3">
    <location>
        <begin position="95"/>
        <end position="338"/>
    </location>
</feature>
<dbReference type="EMBL" id="MQWD01000005">
    <property type="protein sequence ID" value="PAP74672.1"/>
    <property type="molecule type" value="Genomic_DNA"/>
</dbReference>
<evidence type="ECO:0000313" key="5">
    <source>
        <dbReference type="Proteomes" id="UP000216339"/>
    </source>
</evidence>
<sequence>MAPAYPPSRQKRLRQVARALARHGLGWLVLDLGLGRLVPFHRGVLRHAAQEDPYTKPEHLRLALEDLGVTAVKLGQVLSTRPDLVPADLAAELARLQDRVPPVPFEAVRAVVEAELGQPLEALFAAFDPEPLAAASIGQVHAATLPDGTAVVVKVRRPGVEAQAEADLALLDALARTAAARTSWGQDYDIVGWVREFAFTLRDELDYAAEARHAEQVRRDFADEPALHVPAVFPERSARRVLTMERLDGVKVDDAAALAAAGVDRQELARTATRVMLRMVLRNGFYHADPHPGNVLVLPGGRIGLLDFGMVGALDAATRQALLRIVLALAAEDTDRLVDELTALGVTGEAVARGPLKQDLERLRRRYATRPLKEIAAAEAFQDIMDVARRHRLRLPAELVQLAKVTAMAEGTALQLDPDFEILAFSLPYVRRFWLRTLSPRAQARRLSGSLADLADLGEALPRQLRRLTHRLEQGALPLTVAADPSPETLQRIDRAANRVAVSVLTAAFVVGGSLLALAYHPTGGHPALVAVAVLAVLFVLGLVAALWRRGRL</sequence>
<dbReference type="InterPro" id="IPR004147">
    <property type="entry name" value="ABC1_dom"/>
</dbReference>
<keyword evidence="2" id="KW-1133">Transmembrane helix</keyword>
<reference evidence="4 5" key="1">
    <citation type="submission" date="2016-11" db="EMBL/GenBank/DDBJ databases">
        <title>Study of marine rhodopsin-containing bacteria.</title>
        <authorList>
            <person name="Yoshizawa S."/>
            <person name="Kumagai Y."/>
            <person name="Kogure K."/>
        </authorList>
    </citation>
    <scope>NUCLEOTIDE SEQUENCE [LARGE SCALE GENOMIC DNA]</scope>
    <source>
        <strain evidence="4 5">SAORIC-28</strain>
    </source>
</reference>
<dbReference type="InterPro" id="IPR050154">
    <property type="entry name" value="UbiB_kinase"/>
</dbReference>
<dbReference type="PANTHER" id="PTHR10566:SF113">
    <property type="entry name" value="PROTEIN ACTIVITY OF BC1 COMPLEX KINASE 7, CHLOROPLASTIC"/>
    <property type="match status" value="1"/>
</dbReference>
<gene>
    <name evidence="4" type="ORF">BSZ37_20980</name>
</gene>
<proteinExistence type="inferred from homology"/>
<dbReference type="AlphaFoldDB" id="A0A271ITZ6"/>
<evidence type="ECO:0000256" key="2">
    <source>
        <dbReference type="SAM" id="Phobius"/>
    </source>
</evidence>
<organism evidence="4 5">
    <name type="scientific">Rubrivirga marina</name>
    <dbReference type="NCBI Taxonomy" id="1196024"/>
    <lineage>
        <taxon>Bacteria</taxon>
        <taxon>Pseudomonadati</taxon>
        <taxon>Rhodothermota</taxon>
        <taxon>Rhodothermia</taxon>
        <taxon>Rhodothermales</taxon>
        <taxon>Rubricoccaceae</taxon>
        <taxon>Rubrivirga</taxon>
    </lineage>
</organism>
<protein>
    <recommendedName>
        <fullName evidence="3">ABC1 atypical kinase-like domain-containing protein</fullName>
    </recommendedName>
</protein>
<comment type="caution">
    <text evidence="4">The sequence shown here is derived from an EMBL/GenBank/DDBJ whole genome shotgun (WGS) entry which is preliminary data.</text>
</comment>
<accession>A0A271ITZ6</accession>
<keyword evidence="2" id="KW-0472">Membrane</keyword>
<dbReference type="Pfam" id="PF03109">
    <property type="entry name" value="ABC1"/>
    <property type="match status" value="1"/>
</dbReference>
<evidence type="ECO:0000256" key="1">
    <source>
        <dbReference type="ARBA" id="ARBA00009670"/>
    </source>
</evidence>
<dbReference type="PANTHER" id="PTHR10566">
    <property type="entry name" value="CHAPERONE-ACTIVITY OF BC1 COMPLEX CABC1 -RELATED"/>
    <property type="match status" value="1"/>
</dbReference>
<name>A0A271ITZ6_9BACT</name>
<dbReference type="InterPro" id="IPR011009">
    <property type="entry name" value="Kinase-like_dom_sf"/>
</dbReference>
<evidence type="ECO:0000259" key="3">
    <source>
        <dbReference type="Pfam" id="PF03109"/>
    </source>
</evidence>
<feature type="transmembrane region" description="Helical" evidence="2">
    <location>
        <begin position="526"/>
        <end position="548"/>
    </location>
</feature>
<evidence type="ECO:0000313" key="4">
    <source>
        <dbReference type="EMBL" id="PAP74672.1"/>
    </source>
</evidence>
<feature type="transmembrane region" description="Helical" evidence="2">
    <location>
        <begin position="500"/>
        <end position="520"/>
    </location>
</feature>
<keyword evidence="2" id="KW-0812">Transmembrane</keyword>
<dbReference type="Proteomes" id="UP000216339">
    <property type="component" value="Unassembled WGS sequence"/>
</dbReference>
<keyword evidence="5" id="KW-1185">Reference proteome</keyword>
<dbReference type="SUPFAM" id="SSF56112">
    <property type="entry name" value="Protein kinase-like (PK-like)"/>
    <property type="match status" value="1"/>
</dbReference>
<comment type="similarity">
    <text evidence="1">Belongs to the protein kinase superfamily. ADCK protein kinase family.</text>
</comment>